<evidence type="ECO:0000256" key="11">
    <source>
        <dbReference type="ARBA" id="ARBA00030078"/>
    </source>
</evidence>
<dbReference type="InterPro" id="IPR056790">
    <property type="entry name" value="Ribophorin_II_C"/>
</dbReference>
<evidence type="ECO:0000256" key="6">
    <source>
        <dbReference type="ARBA" id="ARBA00022692"/>
    </source>
</evidence>
<feature type="domain" description="Ribophorin II C-terminal" evidence="16">
    <location>
        <begin position="201"/>
        <end position="299"/>
    </location>
</feature>
<name>A0A1W0WM13_HYPEX</name>
<feature type="signal peptide" evidence="14">
    <location>
        <begin position="1"/>
        <end position="26"/>
    </location>
</feature>
<dbReference type="PANTHER" id="PTHR12640:SF0">
    <property type="entry name" value="DOLICHYL-DIPHOSPHOOLIGOSACCHARIDE--PROTEIN GLYCOSYLTRANSFERASE SUBUNIT 2"/>
    <property type="match status" value="1"/>
</dbReference>
<dbReference type="AlphaFoldDB" id="A0A1W0WM13"/>
<evidence type="ECO:0000256" key="4">
    <source>
        <dbReference type="ARBA" id="ARBA00009038"/>
    </source>
</evidence>
<dbReference type="EMBL" id="MTYJ01000076">
    <property type="protein sequence ID" value="OQV16256.1"/>
    <property type="molecule type" value="Genomic_DNA"/>
</dbReference>
<dbReference type="Proteomes" id="UP000192578">
    <property type="component" value="Unassembled WGS sequence"/>
</dbReference>
<feature type="transmembrane region" description="Helical" evidence="13">
    <location>
        <begin position="248"/>
        <end position="268"/>
    </location>
</feature>
<evidence type="ECO:0000259" key="16">
    <source>
        <dbReference type="Pfam" id="PF25147"/>
    </source>
</evidence>
<dbReference type="OrthoDB" id="432292at2759"/>
<evidence type="ECO:0000256" key="13">
    <source>
        <dbReference type="SAM" id="Phobius"/>
    </source>
</evidence>
<comment type="caution">
    <text evidence="17">The sequence shown here is derived from an EMBL/GenBank/DDBJ whole genome shotgun (WGS) entry which is preliminary data.</text>
</comment>
<dbReference type="GO" id="GO:0006487">
    <property type="term" value="P:protein N-linked glycosylation"/>
    <property type="evidence" value="ECO:0007669"/>
    <property type="project" value="TreeGrafter"/>
</dbReference>
<protein>
    <recommendedName>
        <fullName evidence="5">Dolichyl-diphosphooligosaccharide--protein glycosyltransferase subunit 2</fullName>
    </recommendedName>
    <alternativeName>
        <fullName evidence="12">Ribophorin II</fullName>
    </alternativeName>
    <alternativeName>
        <fullName evidence="11">Ribophorin-2</fullName>
    </alternativeName>
</protein>
<keyword evidence="18" id="KW-1185">Reference proteome</keyword>
<organism evidence="17 18">
    <name type="scientific">Hypsibius exemplaris</name>
    <name type="common">Freshwater tardigrade</name>
    <dbReference type="NCBI Taxonomy" id="2072580"/>
    <lineage>
        <taxon>Eukaryota</taxon>
        <taxon>Metazoa</taxon>
        <taxon>Ecdysozoa</taxon>
        <taxon>Tardigrada</taxon>
        <taxon>Eutardigrada</taxon>
        <taxon>Parachela</taxon>
        <taxon>Hypsibioidea</taxon>
        <taxon>Hypsibiidae</taxon>
        <taxon>Hypsibius</taxon>
    </lineage>
</organism>
<feature type="domain" description="Ribophorin II third" evidence="15">
    <location>
        <begin position="50"/>
        <end position="175"/>
    </location>
</feature>
<evidence type="ECO:0000256" key="5">
    <source>
        <dbReference type="ARBA" id="ARBA00017612"/>
    </source>
</evidence>
<feature type="chain" id="PRO_5044292449" description="Dolichyl-diphosphooligosaccharide--protein glycosyltransferase subunit 2" evidence="14">
    <location>
        <begin position="27"/>
        <end position="306"/>
    </location>
</feature>
<accession>A0A1W0WM13</accession>
<comment type="similarity">
    <text evidence="4">Belongs to the SWP1 family.</text>
</comment>
<comment type="subcellular location">
    <subcellularLocation>
        <location evidence="2">Endoplasmic reticulum membrane</location>
        <topology evidence="2">Multi-pass membrane protein</topology>
    </subcellularLocation>
</comment>
<keyword evidence="10 13" id="KW-0472">Membrane</keyword>
<reference evidence="18" key="1">
    <citation type="submission" date="2017-01" db="EMBL/GenBank/DDBJ databases">
        <title>Comparative genomics of anhydrobiosis in the tardigrade Hypsibius dujardini.</title>
        <authorList>
            <person name="Yoshida Y."/>
            <person name="Koutsovoulos G."/>
            <person name="Laetsch D."/>
            <person name="Stevens L."/>
            <person name="Kumar S."/>
            <person name="Horikawa D."/>
            <person name="Ishino K."/>
            <person name="Komine S."/>
            <person name="Tomita M."/>
            <person name="Blaxter M."/>
            <person name="Arakawa K."/>
        </authorList>
    </citation>
    <scope>NUCLEOTIDE SEQUENCE [LARGE SCALE GENOMIC DNA]</scope>
    <source>
        <strain evidence="18">Z151</strain>
    </source>
</reference>
<keyword evidence="8" id="KW-0256">Endoplasmic reticulum</keyword>
<sequence>MAISQRVLVWLGCAVLLAISVECGQATSKDAGKAKEPAKLAQKIKISLTDVEVSVYDNDAGKVSSVQKLASNVKLSSALDIGENQKLIVKFTVRNAADNQAVKSDQAFIRLTHPKADREVVLIAEQDGDAYKLELDIPKRAVDFHRLSGSYELRVDIGDVNFLNAISSHLGTVKLNFPNGVTELADPLARFAVKPEIKHTFREPEKRPPATVSSAFSLAVLAPFVLLALLWARLGVNFSNFDLHPTSLVFYGALGGIFYLYYLFWVSLNMFTTLKYLTVLGTVAFFSGNAMFARRHRKRTGKEIKE</sequence>
<comment type="pathway">
    <text evidence="3">Protein modification; protein glycosylation.</text>
</comment>
<feature type="transmembrane region" description="Helical" evidence="13">
    <location>
        <begin position="215"/>
        <end position="236"/>
    </location>
</feature>
<evidence type="ECO:0000256" key="8">
    <source>
        <dbReference type="ARBA" id="ARBA00022824"/>
    </source>
</evidence>
<evidence type="ECO:0000256" key="3">
    <source>
        <dbReference type="ARBA" id="ARBA00004922"/>
    </source>
</evidence>
<evidence type="ECO:0000256" key="12">
    <source>
        <dbReference type="ARBA" id="ARBA00032139"/>
    </source>
</evidence>
<evidence type="ECO:0000256" key="10">
    <source>
        <dbReference type="ARBA" id="ARBA00023136"/>
    </source>
</evidence>
<evidence type="ECO:0000256" key="2">
    <source>
        <dbReference type="ARBA" id="ARBA00004477"/>
    </source>
</evidence>
<dbReference type="PANTHER" id="PTHR12640">
    <property type="entry name" value="RIBOPHORIN II"/>
    <property type="match status" value="1"/>
</dbReference>
<comment type="function">
    <text evidence="1">Subunit of the oligosaccharyl transferase (OST) complex that catalyzes the initial transfer of a defined glycan (Glc(3)Man(9)GlcNAc(2) in eukaryotes) from the lipid carrier dolichol-pyrophosphate to an asparagine residue within an Asn-X-Ser/Thr consensus motif in nascent polypeptide chains, the first step in protein N-glycosylation. N-glycosylation occurs cotranslationally and the complex associates with the Sec61 complex at the channel-forming translocon complex that mediates protein translocation across the endoplasmic reticulum (ER). All subunits are required for a maximal enzyme activity.</text>
</comment>
<evidence type="ECO:0000256" key="14">
    <source>
        <dbReference type="SAM" id="SignalP"/>
    </source>
</evidence>
<proteinExistence type="inferred from homology"/>
<feature type="transmembrane region" description="Helical" evidence="13">
    <location>
        <begin position="274"/>
        <end position="292"/>
    </location>
</feature>
<dbReference type="InterPro" id="IPR055374">
    <property type="entry name" value="Ribophorin_II_3rd"/>
</dbReference>
<dbReference type="Pfam" id="PF25147">
    <property type="entry name" value="Ribophorin_II_C"/>
    <property type="match status" value="1"/>
</dbReference>
<evidence type="ECO:0000313" key="18">
    <source>
        <dbReference type="Proteomes" id="UP000192578"/>
    </source>
</evidence>
<keyword evidence="7 14" id="KW-0732">Signal</keyword>
<evidence type="ECO:0000256" key="1">
    <source>
        <dbReference type="ARBA" id="ARBA00002791"/>
    </source>
</evidence>
<dbReference type="InterPro" id="IPR008814">
    <property type="entry name" value="Swp1"/>
</dbReference>
<keyword evidence="9 13" id="KW-1133">Transmembrane helix</keyword>
<evidence type="ECO:0000256" key="9">
    <source>
        <dbReference type="ARBA" id="ARBA00022989"/>
    </source>
</evidence>
<dbReference type="UniPathway" id="UPA00378"/>
<dbReference type="Pfam" id="PF23860">
    <property type="entry name" value="Ribophorin_II_3rd"/>
    <property type="match status" value="1"/>
</dbReference>
<gene>
    <name evidence="17" type="ORF">BV898_09565</name>
</gene>
<evidence type="ECO:0000256" key="7">
    <source>
        <dbReference type="ARBA" id="ARBA00022729"/>
    </source>
</evidence>
<evidence type="ECO:0000313" key="17">
    <source>
        <dbReference type="EMBL" id="OQV16256.1"/>
    </source>
</evidence>
<evidence type="ECO:0000259" key="15">
    <source>
        <dbReference type="Pfam" id="PF23860"/>
    </source>
</evidence>
<dbReference type="GO" id="GO:0008250">
    <property type="term" value="C:oligosaccharyltransferase complex"/>
    <property type="evidence" value="ECO:0007669"/>
    <property type="project" value="InterPro"/>
</dbReference>
<keyword evidence="6 13" id="KW-0812">Transmembrane</keyword>